<protein>
    <submittedName>
        <fullName evidence="2">VOC family protein</fullName>
    </submittedName>
</protein>
<dbReference type="InterPro" id="IPR037523">
    <property type="entry name" value="VOC_core"/>
</dbReference>
<comment type="caution">
    <text evidence="2">The sequence shown here is derived from an EMBL/GenBank/DDBJ whole genome shotgun (WGS) entry which is preliminary data.</text>
</comment>
<proteinExistence type="predicted"/>
<organism evidence="2 3">
    <name type="scientific">Leptothoe kymatousa TAU-MAC 1615</name>
    <dbReference type="NCBI Taxonomy" id="2364775"/>
    <lineage>
        <taxon>Bacteria</taxon>
        <taxon>Bacillati</taxon>
        <taxon>Cyanobacteriota</taxon>
        <taxon>Cyanophyceae</taxon>
        <taxon>Nodosilineales</taxon>
        <taxon>Cymatolegaceae</taxon>
        <taxon>Leptothoe</taxon>
        <taxon>Leptothoe kymatousa</taxon>
    </lineage>
</organism>
<feature type="domain" description="VOC" evidence="1">
    <location>
        <begin position="23"/>
        <end position="129"/>
    </location>
</feature>
<reference evidence="2 3" key="1">
    <citation type="journal article" date="2021" name="Mar. Drugs">
        <title>Genome Reduction and Secondary Metabolism of the Marine Sponge-Associated Cyanobacterium Leptothoe.</title>
        <authorList>
            <person name="Konstantinou D."/>
            <person name="Popin R.V."/>
            <person name="Fewer D.P."/>
            <person name="Sivonen K."/>
            <person name="Gkelis S."/>
        </authorList>
    </citation>
    <scope>NUCLEOTIDE SEQUENCE [LARGE SCALE GENOMIC DNA]</scope>
    <source>
        <strain evidence="2 3">TAU-MAC 1615</strain>
    </source>
</reference>
<name>A0ABS5Y459_9CYAN</name>
<dbReference type="PROSITE" id="PS51819">
    <property type="entry name" value="VOC"/>
    <property type="match status" value="1"/>
</dbReference>
<dbReference type="CDD" id="cd06587">
    <property type="entry name" value="VOC"/>
    <property type="match status" value="1"/>
</dbReference>
<evidence type="ECO:0000259" key="1">
    <source>
        <dbReference type="PROSITE" id="PS51819"/>
    </source>
</evidence>
<evidence type="ECO:0000313" key="3">
    <source>
        <dbReference type="Proteomes" id="UP001196661"/>
    </source>
</evidence>
<sequence length="135" mass="14620">MTYTTTNPSPQTSTPADPRPAVAIGHVSLHVSNFGKSLEFFEFIGMRKVAHMPGMAILELRGGTHLVLIKKMLPRPNQVSFDLMVDDLDLHHGLLKNAGYTTTSIKKGGVHSSFDVTEPSGHTITFNDSHVAGPV</sequence>
<dbReference type="EMBL" id="JADOER010000009">
    <property type="protein sequence ID" value="MBT9312596.1"/>
    <property type="molecule type" value="Genomic_DNA"/>
</dbReference>
<gene>
    <name evidence="2" type="ORF">IXB28_10300</name>
</gene>
<evidence type="ECO:0000313" key="2">
    <source>
        <dbReference type="EMBL" id="MBT9312596.1"/>
    </source>
</evidence>
<keyword evidence="3" id="KW-1185">Reference proteome</keyword>
<dbReference type="InterPro" id="IPR029068">
    <property type="entry name" value="Glyas_Bleomycin-R_OHBP_Dase"/>
</dbReference>
<dbReference type="Proteomes" id="UP001196661">
    <property type="component" value="Unassembled WGS sequence"/>
</dbReference>
<dbReference type="SUPFAM" id="SSF54593">
    <property type="entry name" value="Glyoxalase/Bleomycin resistance protein/Dihydroxybiphenyl dioxygenase"/>
    <property type="match status" value="1"/>
</dbReference>
<dbReference type="Gene3D" id="3.10.180.10">
    <property type="entry name" value="2,3-Dihydroxybiphenyl 1,2-Dioxygenase, domain 1"/>
    <property type="match status" value="1"/>
</dbReference>
<accession>A0ABS5Y459</accession>